<feature type="binding site" evidence="18">
    <location>
        <position position="164"/>
    </location>
    <ligand>
        <name>(6S)-NADPHX</name>
        <dbReference type="ChEBI" id="CHEBI:64076"/>
    </ligand>
</feature>
<feature type="binding site" evidence="18">
    <location>
        <position position="167"/>
    </location>
    <ligand>
        <name>K(+)</name>
        <dbReference type="ChEBI" id="CHEBI:29103"/>
    </ligand>
</feature>
<evidence type="ECO:0000256" key="15">
    <source>
        <dbReference type="ARBA" id="ARBA00048238"/>
    </source>
</evidence>
<comment type="subunit">
    <text evidence="17">Homotetramer.</text>
</comment>
<evidence type="ECO:0000313" key="23">
    <source>
        <dbReference type="EMBL" id="SET33280.1"/>
    </source>
</evidence>
<evidence type="ECO:0000256" key="2">
    <source>
        <dbReference type="ARBA" id="ARBA00000909"/>
    </source>
</evidence>
<dbReference type="NCBIfam" id="TIGR00197">
    <property type="entry name" value="yjeF_nterm"/>
    <property type="match status" value="1"/>
</dbReference>
<comment type="similarity">
    <text evidence="3 19">In the N-terminal section; belongs to the NnrE/AIBP family.</text>
</comment>
<feature type="binding site" evidence="18">
    <location>
        <position position="131"/>
    </location>
    <ligand>
        <name>K(+)</name>
        <dbReference type="ChEBI" id="CHEBI:29103"/>
    </ligand>
</feature>
<evidence type="ECO:0000256" key="14">
    <source>
        <dbReference type="ARBA" id="ARBA00025153"/>
    </source>
</evidence>
<dbReference type="GO" id="GO:0046872">
    <property type="term" value="F:metal ion binding"/>
    <property type="evidence" value="ECO:0007669"/>
    <property type="project" value="UniProtKB-UniRule"/>
</dbReference>
<dbReference type="Gene3D" id="3.40.50.10260">
    <property type="entry name" value="YjeF N-terminal domain"/>
    <property type="match status" value="1"/>
</dbReference>
<keyword evidence="9 18" id="KW-0630">Potassium</keyword>
<dbReference type="GO" id="GO:0052856">
    <property type="term" value="F:NAD(P)HX epimerase activity"/>
    <property type="evidence" value="ECO:0007669"/>
    <property type="project" value="UniProtKB-UniRule"/>
</dbReference>
<comment type="function">
    <text evidence="17">Catalyzes the dehydration of the S-form of NAD(P)HX at the expense of ADP, which is converted to AMP. Together with NAD(P)HX epimerase, which catalyzes the epimerization of the S- and R-forms, the enzyme allows the repair of both epimers of NAD(P)HX, a damaged form of NAD(P)H that is a result of enzymatic or heat-dependent hydration.</text>
</comment>
<keyword evidence="12 17" id="KW-0456">Lyase</keyword>
<dbReference type="EC" id="5.1.99.6" evidence="19"/>
<evidence type="ECO:0000259" key="21">
    <source>
        <dbReference type="PROSITE" id="PS51383"/>
    </source>
</evidence>
<sequence>MKVLNNKEMRELDRIAIEVYSIPGIILMENAGIAVAQQAMKVLNNKPSKKVVILCGVGNNGGDGFVAARHLRNKGIPLDVFILGEPARIKGDARTNYDILLKLGVSITYIEEEKDVTAFEKALVNDSIIIDGIFGTGLHREVEGIIKEVIITTNNSGKEVIAIDIPSGVNGNDGKINGVAIQAAKTITFQLPKLGNILYPGRAYCGELMIKDIGIPQEAINSVQTKIQLITEDDITGILPQRRPDTHKGTYGKAFIIAGSPGMTGAAILASKAALRCGGGIVKVAVPQAQMDILENKSIEAISVSLEDLQGNKKEFIERLQTEDTVAIGPGCGQSDAFFDTLGTVINNTTVPIVIDADGLNVLAKNLNILKNSKAPCIITPHPGEMARLTGLSIEVINKERIKVTKDFSEKWGVITLLKGAATVIADPEGNVYINTTGNPGMATAGSGDVLTGMITGFLAQGISPIKATIIAAYLHGKAGDRGSVKLGQYSLMAGDIIKEIPCLIKEVLAEPLKKSNNT</sequence>
<feature type="binding site" evidence="17">
    <location>
        <position position="448"/>
    </location>
    <ligand>
        <name>AMP</name>
        <dbReference type="ChEBI" id="CHEBI:456215"/>
    </ligand>
</feature>
<dbReference type="SUPFAM" id="SSF53613">
    <property type="entry name" value="Ribokinase-like"/>
    <property type="match status" value="1"/>
</dbReference>
<evidence type="ECO:0000259" key="20">
    <source>
        <dbReference type="PROSITE" id="PS50206"/>
    </source>
</evidence>
<keyword evidence="11 18" id="KW-0413">Isomerase</keyword>
<dbReference type="PROSITE" id="PS01050">
    <property type="entry name" value="YJEF_C_2"/>
    <property type="match status" value="1"/>
</dbReference>
<comment type="catalytic activity">
    <reaction evidence="15 17 19">
        <text>(6S)-NADHX + ADP = AMP + phosphate + NADH + H(+)</text>
        <dbReference type="Rhea" id="RHEA:32223"/>
        <dbReference type="ChEBI" id="CHEBI:15378"/>
        <dbReference type="ChEBI" id="CHEBI:43474"/>
        <dbReference type="ChEBI" id="CHEBI:57945"/>
        <dbReference type="ChEBI" id="CHEBI:64074"/>
        <dbReference type="ChEBI" id="CHEBI:456215"/>
        <dbReference type="ChEBI" id="CHEBI:456216"/>
        <dbReference type="EC" id="4.2.1.136"/>
    </reaction>
</comment>
<gene>
    <name evidence="17" type="primary">nnrD</name>
    <name evidence="18" type="synonym">nnrE</name>
    <name evidence="23" type="ORF">SAMN05660297_02054</name>
</gene>
<dbReference type="GO" id="GO:0046496">
    <property type="term" value="P:nicotinamide nucleotide metabolic process"/>
    <property type="evidence" value="ECO:0007669"/>
    <property type="project" value="UniProtKB-UniRule"/>
</dbReference>
<keyword evidence="10 17" id="KW-0520">NAD</keyword>
<evidence type="ECO:0000256" key="10">
    <source>
        <dbReference type="ARBA" id="ARBA00023027"/>
    </source>
</evidence>
<evidence type="ECO:0000256" key="8">
    <source>
        <dbReference type="ARBA" id="ARBA00022857"/>
    </source>
</evidence>
<accession>A0A1I0DLA2</accession>
<evidence type="ECO:0000256" key="13">
    <source>
        <dbReference type="ARBA" id="ARBA00023268"/>
    </source>
</evidence>
<evidence type="ECO:0000256" key="19">
    <source>
        <dbReference type="PIRNR" id="PIRNR017184"/>
    </source>
</evidence>
<dbReference type="InterPro" id="IPR017953">
    <property type="entry name" value="Carbohydrate_kinase_pred_CS"/>
</dbReference>
<evidence type="ECO:0000256" key="3">
    <source>
        <dbReference type="ARBA" id="ARBA00006001"/>
    </source>
</evidence>
<evidence type="ECO:0000256" key="16">
    <source>
        <dbReference type="ARBA" id="ARBA00049209"/>
    </source>
</evidence>
<dbReference type="CDD" id="cd01171">
    <property type="entry name" value="YXKO-related"/>
    <property type="match status" value="1"/>
</dbReference>
<dbReference type="Pfam" id="PF03853">
    <property type="entry name" value="YjeF_N"/>
    <property type="match status" value="1"/>
</dbReference>
<evidence type="ECO:0000256" key="18">
    <source>
        <dbReference type="HAMAP-Rule" id="MF_01966"/>
    </source>
</evidence>
<dbReference type="GO" id="GO:0052855">
    <property type="term" value="F:ADP-dependent NAD(P)H-hydrate dehydratase activity"/>
    <property type="evidence" value="ECO:0007669"/>
    <property type="project" value="UniProtKB-UniRule"/>
</dbReference>
<dbReference type="InterPro" id="IPR000631">
    <property type="entry name" value="CARKD"/>
</dbReference>
<keyword evidence="8 17" id="KW-0521">NADP</keyword>
<dbReference type="InterPro" id="IPR001763">
    <property type="entry name" value="Rhodanese-like_dom"/>
</dbReference>
<evidence type="ECO:0000256" key="1">
    <source>
        <dbReference type="ARBA" id="ARBA00000013"/>
    </source>
</evidence>
<evidence type="ECO:0000256" key="12">
    <source>
        <dbReference type="ARBA" id="ARBA00023239"/>
    </source>
</evidence>
<dbReference type="InterPro" id="IPR030677">
    <property type="entry name" value="Nnr"/>
</dbReference>
<comment type="catalytic activity">
    <reaction evidence="1 18 19">
        <text>(6R)-NADHX = (6S)-NADHX</text>
        <dbReference type="Rhea" id="RHEA:32215"/>
        <dbReference type="ChEBI" id="CHEBI:64074"/>
        <dbReference type="ChEBI" id="CHEBI:64075"/>
        <dbReference type="EC" id="5.1.99.6"/>
    </reaction>
</comment>
<comment type="cofactor">
    <cofactor evidence="17">
        <name>Mg(2+)</name>
        <dbReference type="ChEBI" id="CHEBI:18420"/>
    </cofactor>
</comment>
<dbReference type="GO" id="GO:0005524">
    <property type="term" value="F:ATP binding"/>
    <property type="evidence" value="ECO:0007669"/>
    <property type="project" value="UniProtKB-UniRule"/>
</dbReference>
<dbReference type="PANTHER" id="PTHR12592:SF0">
    <property type="entry name" value="ATP-DEPENDENT (S)-NAD(P)H-HYDRATE DEHYDRATASE"/>
    <property type="match status" value="1"/>
</dbReference>
<dbReference type="NCBIfam" id="TIGR00196">
    <property type="entry name" value="yjeF_cterm"/>
    <property type="match status" value="1"/>
</dbReference>
<keyword evidence="13" id="KW-0511">Multifunctional enzyme</keyword>
<organism evidence="23 24">
    <name type="scientific">Natronincola peptidivorans</name>
    <dbReference type="NCBI Taxonomy" id="426128"/>
    <lineage>
        <taxon>Bacteria</taxon>
        <taxon>Bacillati</taxon>
        <taxon>Bacillota</taxon>
        <taxon>Clostridia</taxon>
        <taxon>Peptostreptococcales</taxon>
        <taxon>Natronincolaceae</taxon>
        <taxon>Natronincola</taxon>
    </lineage>
</organism>
<feature type="binding site" evidence="17">
    <location>
        <position position="266"/>
    </location>
    <ligand>
        <name>(6S)-NADPHX</name>
        <dbReference type="ChEBI" id="CHEBI:64076"/>
    </ligand>
</feature>
<dbReference type="AlphaFoldDB" id="A0A1I0DLA2"/>
<dbReference type="EMBL" id="FOHU01000008">
    <property type="protein sequence ID" value="SET33280.1"/>
    <property type="molecule type" value="Genomic_DNA"/>
</dbReference>
<comment type="cofactor">
    <cofactor evidence="18 19">
        <name>K(+)</name>
        <dbReference type="ChEBI" id="CHEBI:29103"/>
    </cofactor>
    <text evidence="18 19">Binds 1 potassium ion per subunit.</text>
</comment>
<feature type="binding site" evidence="18">
    <location>
        <begin position="135"/>
        <end position="141"/>
    </location>
    <ligand>
        <name>(6S)-NADPHX</name>
        <dbReference type="ChEBI" id="CHEBI:64076"/>
    </ligand>
</feature>
<feature type="binding site" evidence="18">
    <location>
        <begin position="59"/>
        <end position="63"/>
    </location>
    <ligand>
        <name>(6S)-NADPHX</name>
        <dbReference type="ChEBI" id="CHEBI:64076"/>
    </ligand>
</feature>
<dbReference type="Gene3D" id="3.40.1190.20">
    <property type="match status" value="1"/>
</dbReference>
<dbReference type="HAMAP" id="MF_01966">
    <property type="entry name" value="NADHX_epimerase"/>
    <property type="match status" value="1"/>
</dbReference>
<evidence type="ECO:0000256" key="7">
    <source>
        <dbReference type="ARBA" id="ARBA00022840"/>
    </source>
</evidence>
<dbReference type="Proteomes" id="UP000199568">
    <property type="component" value="Unassembled WGS sequence"/>
</dbReference>
<dbReference type="PROSITE" id="PS50206">
    <property type="entry name" value="RHODANESE_3"/>
    <property type="match status" value="1"/>
</dbReference>
<feature type="domain" description="Rhodanese" evidence="20">
    <location>
        <begin position="47"/>
        <end position="90"/>
    </location>
</feature>
<dbReference type="InterPro" id="IPR004443">
    <property type="entry name" value="YjeF_N_dom"/>
</dbReference>
<keyword evidence="24" id="KW-1185">Reference proteome</keyword>
<keyword evidence="7 17" id="KW-0067">ATP-binding</keyword>
<dbReference type="Pfam" id="PF01256">
    <property type="entry name" value="Carb_kinase"/>
    <property type="match status" value="1"/>
</dbReference>
<evidence type="ECO:0000256" key="5">
    <source>
        <dbReference type="ARBA" id="ARBA00022723"/>
    </source>
</evidence>
<feature type="binding site" evidence="17">
    <location>
        <position position="449"/>
    </location>
    <ligand>
        <name>(6S)-NADPHX</name>
        <dbReference type="ChEBI" id="CHEBI:64076"/>
    </ligand>
</feature>
<comment type="catalytic activity">
    <reaction evidence="2 18 19">
        <text>(6R)-NADPHX = (6S)-NADPHX</text>
        <dbReference type="Rhea" id="RHEA:32227"/>
        <dbReference type="ChEBI" id="CHEBI:64076"/>
        <dbReference type="ChEBI" id="CHEBI:64077"/>
        <dbReference type="EC" id="5.1.99.6"/>
    </reaction>
</comment>
<comment type="catalytic activity">
    <reaction evidence="16 17 19">
        <text>(6S)-NADPHX + ADP = AMP + phosphate + NADPH + H(+)</text>
        <dbReference type="Rhea" id="RHEA:32235"/>
        <dbReference type="ChEBI" id="CHEBI:15378"/>
        <dbReference type="ChEBI" id="CHEBI:43474"/>
        <dbReference type="ChEBI" id="CHEBI:57783"/>
        <dbReference type="ChEBI" id="CHEBI:64076"/>
        <dbReference type="ChEBI" id="CHEBI:456215"/>
        <dbReference type="ChEBI" id="CHEBI:456216"/>
        <dbReference type="EC" id="4.2.1.136"/>
    </reaction>
</comment>
<comment type="function">
    <text evidence="18">Catalyzes the epimerization of the S- and R-forms of NAD(P)HX, a damaged form of NAD(P)H that is a result of enzymatic or heat-dependent hydration. This is a prerequisite for the S-specific NAD(P)H-hydrate dehydratase to allow the repair of both epimers of NAD(P)HX.</text>
</comment>
<dbReference type="InterPro" id="IPR029056">
    <property type="entry name" value="Ribokinase-like"/>
</dbReference>
<feature type="binding site" evidence="17">
    <location>
        <begin position="419"/>
        <end position="423"/>
    </location>
    <ligand>
        <name>AMP</name>
        <dbReference type="ChEBI" id="CHEBI:456215"/>
    </ligand>
</feature>
<comment type="similarity">
    <text evidence="4 19">In the C-terminal section; belongs to the NnrD/CARKD family.</text>
</comment>
<dbReference type="FunFam" id="3.40.50.10260:FF:000003">
    <property type="entry name" value="Multifunctional fusion protein"/>
    <property type="match status" value="1"/>
</dbReference>
<feature type="domain" description="YjeF C-terminal" evidence="21">
    <location>
        <begin position="231"/>
        <end position="508"/>
    </location>
</feature>
<evidence type="ECO:0000256" key="4">
    <source>
        <dbReference type="ARBA" id="ARBA00009524"/>
    </source>
</evidence>
<dbReference type="InterPro" id="IPR036652">
    <property type="entry name" value="YjeF_N_dom_sf"/>
</dbReference>
<dbReference type="PROSITE" id="PS51383">
    <property type="entry name" value="YJEF_C_3"/>
    <property type="match status" value="1"/>
</dbReference>
<protein>
    <recommendedName>
        <fullName evidence="19">Bifunctional NAD(P)H-hydrate repair enzyme</fullName>
    </recommendedName>
    <alternativeName>
        <fullName evidence="19">Nicotinamide nucleotide repair protein</fullName>
    </alternativeName>
    <domain>
        <recommendedName>
            <fullName evidence="19">ADP-dependent (S)-NAD(P)H-hydrate dehydratase</fullName>
            <ecNumber evidence="19">4.2.1.136</ecNumber>
        </recommendedName>
        <alternativeName>
            <fullName evidence="19">ADP-dependent NAD(P)HX dehydratase</fullName>
        </alternativeName>
    </domain>
    <domain>
        <recommendedName>
            <fullName evidence="19">NAD(P)H-hydrate epimerase</fullName>
            <ecNumber evidence="19">5.1.99.6</ecNumber>
        </recommendedName>
    </domain>
</protein>
<dbReference type="PROSITE" id="PS51385">
    <property type="entry name" value="YJEF_N"/>
    <property type="match status" value="1"/>
</dbReference>
<dbReference type="EC" id="4.2.1.136" evidence="19"/>
<dbReference type="RefSeq" id="WP_090443264.1">
    <property type="nucleotide sequence ID" value="NZ_FOHU01000008.1"/>
</dbReference>
<keyword evidence="5 18" id="KW-0479">Metal-binding</keyword>
<dbReference type="STRING" id="426128.SAMN05660297_02054"/>
<comment type="function">
    <text evidence="14 19">Bifunctional enzyme that catalyzes the epimerization of the S- and R-forms of NAD(P)HX and the dehydration of the S-form of NAD(P)HX at the expense of ADP, which is converted to AMP. This allows the repair of both epimers of NAD(P)HX, a damaged form of NAD(P)H that is a result of enzymatic or heat-dependent hydration.</text>
</comment>
<feature type="binding site" evidence="18">
    <location>
        <position position="60"/>
    </location>
    <ligand>
        <name>K(+)</name>
        <dbReference type="ChEBI" id="CHEBI:29103"/>
    </ligand>
</feature>
<feature type="domain" description="YjeF N-terminal" evidence="22">
    <location>
        <begin position="9"/>
        <end position="221"/>
    </location>
</feature>
<dbReference type="SUPFAM" id="SSF64153">
    <property type="entry name" value="YjeF N-terminal domain-like"/>
    <property type="match status" value="1"/>
</dbReference>
<dbReference type="PIRSF" id="PIRSF017184">
    <property type="entry name" value="Nnr"/>
    <property type="match status" value="1"/>
</dbReference>
<evidence type="ECO:0000313" key="24">
    <source>
        <dbReference type="Proteomes" id="UP000199568"/>
    </source>
</evidence>
<name>A0A1I0DLA2_9FIRM</name>
<dbReference type="PANTHER" id="PTHR12592">
    <property type="entry name" value="ATP-DEPENDENT (S)-NAD(P)H-HYDRATE DEHYDRATASE FAMILY MEMBER"/>
    <property type="match status" value="1"/>
</dbReference>
<feature type="binding site" evidence="17">
    <location>
        <position position="331"/>
    </location>
    <ligand>
        <name>(6S)-NADPHX</name>
        <dbReference type="ChEBI" id="CHEBI:64076"/>
    </ligand>
</feature>
<reference evidence="23 24" key="1">
    <citation type="submission" date="2016-10" db="EMBL/GenBank/DDBJ databases">
        <authorList>
            <person name="de Groot N.N."/>
        </authorList>
    </citation>
    <scope>NUCLEOTIDE SEQUENCE [LARGE SCALE GENOMIC DNA]</scope>
    <source>
        <strain evidence="23 24">DSM 18979</strain>
    </source>
</reference>
<keyword evidence="6 17" id="KW-0547">Nucleotide-binding</keyword>
<dbReference type="OrthoDB" id="9806925at2"/>
<evidence type="ECO:0000256" key="6">
    <source>
        <dbReference type="ARBA" id="ARBA00022741"/>
    </source>
</evidence>
<feature type="binding site" evidence="17">
    <location>
        <position position="382"/>
    </location>
    <ligand>
        <name>(6S)-NADPHX</name>
        <dbReference type="ChEBI" id="CHEBI:64076"/>
    </ligand>
</feature>
<evidence type="ECO:0000256" key="11">
    <source>
        <dbReference type="ARBA" id="ARBA00023235"/>
    </source>
</evidence>
<comment type="similarity">
    <text evidence="18">Belongs to the NnrE/AIBP family.</text>
</comment>
<comment type="caution">
    <text evidence="18">Lacks conserved residue(s) required for the propagation of feature annotation.</text>
</comment>
<dbReference type="HAMAP" id="MF_01965">
    <property type="entry name" value="NADHX_dehydratase"/>
    <property type="match status" value="1"/>
</dbReference>
<comment type="similarity">
    <text evidence="17">Belongs to the NnrD/CARKD family.</text>
</comment>
<proteinExistence type="inferred from homology"/>
<evidence type="ECO:0000259" key="22">
    <source>
        <dbReference type="PROSITE" id="PS51385"/>
    </source>
</evidence>
<evidence type="ECO:0000256" key="17">
    <source>
        <dbReference type="HAMAP-Rule" id="MF_01965"/>
    </source>
</evidence>
<dbReference type="GO" id="GO:0110051">
    <property type="term" value="P:metabolite repair"/>
    <property type="evidence" value="ECO:0007669"/>
    <property type="project" value="TreeGrafter"/>
</dbReference>
<evidence type="ECO:0000256" key="9">
    <source>
        <dbReference type="ARBA" id="ARBA00022958"/>
    </source>
</evidence>